<name>A0ABX1FSI3_9PSEU</name>
<dbReference type="Proteomes" id="UP001515943">
    <property type="component" value="Unassembled WGS sequence"/>
</dbReference>
<dbReference type="InterPro" id="IPR054488">
    <property type="entry name" value="ThcOx_dom2"/>
</dbReference>
<dbReference type="InterPro" id="IPR000415">
    <property type="entry name" value="Nitroreductase-like"/>
</dbReference>
<dbReference type="NCBIfam" id="TIGR03605">
    <property type="entry name" value="antibiot_sagB"/>
    <property type="match status" value="1"/>
</dbReference>
<dbReference type="InterPro" id="IPR029479">
    <property type="entry name" value="Nitroreductase"/>
</dbReference>
<evidence type="ECO:0000259" key="3">
    <source>
        <dbReference type="Pfam" id="PF22767"/>
    </source>
</evidence>
<dbReference type="InterPro" id="IPR020051">
    <property type="entry name" value="SagB-type_dehydrogenase"/>
</dbReference>
<feature type="region of interest" description="Disordered" evidence="1">
    <location>
        <begin position="427"/>
        <end position="457"/>
    </location>
</feature>
<organism evidence="4 5">
    <name type="scientific">Lentzea indica</name>
    <dbReference type="NCBI Taxonomy" id="2604800"/>
    <lineage>
        <taxon>Bacteria</taxon>
        <taxon>Bacillati</taxon>
        <taxon>Actinomycetota</taxon>
        <taxon>Actinomycetes</taxon>
        <taxon>Pseudonocardiales</taxon>
        <taxon>Pseudonocardiaceae</taxon>
        <taxon>Lentzea</taxon>
    </lineage>
</organism>
<dbReference type="EMBL" id="VSRL01000176">
    <property type="protein sequence ID" value="NKE61453.1"/>
    <property type="molecule type" value="Genomic_DNA"/>
</dbReference>
<dbReference type="PANTHER" id="PTHR43745:SF2">
    <property type="entry name" value="NITROREDUCTASE MJ1384-RELATED"/>
    <property type="match status" value="1"/>
</dbReference>
<proteinExistence type="predicted"/>
<gene>
    <name evidence="4" type="ORF">FXN61_33710</name>
</gene>
<reference evidence="4 5" key="1">
    <citation type="submission" date="2019-08" db="EMBL/GenBank/DDBJ databases">
        <title>Lentzea from Indian Himalayas.</title>
        <authorList>
            <person name="Mandal S."/>
            <person name="Mallick Gupta A."/>
            <person name="Maiti P.K."/>
            <person name="Sarkar J."/>
            <person name="Mandal S."/>
        </authorList>
    </citation>
    <scope>NUCLEOTIDE SEQUENCE [LARGE SCALE GENOMIC DNA]</scope>
    <source>
        <strain evidence="4 5">PSKA42</strain>
    </source>
</reference>
<accession>A0ABX1FSI3</accession>
<dbReference type="InterPro" id="IPR052544">
    <property type="entry name" value="Bacteriocin_Proc_Enz"/>
</dbReference>
<comment type="caution">
    <text evidence="4">The sequence shown here is derived from an EMBL/GenBank/DDBJ whole genome shotgun (WGS) entry which is preliminary data.</text>
</comment>
<dbReference type="CDD" id="cd02142">
    <property type="entry name" value="McbC_SagB-like_oxidoreductase"/>
    <property type="match status" value="1"/>
</dbReference>
<evidence type="ECO:0000256" key="1">
    <source>
        <dbReference type="SAM" id="MobiDB-lite"/>
    </source>
</evidence>
<dbReference type="RefSeq" id="WP_167978101.1">
    <property type="nucleotide sequence ID" value="NZ_VSRL01000176.1"/>
</dbReference>
<evidence type="ECO:0000259" key="2">
    <source>
        <dbReference type="Pfam" id="PF00881"/>
    </source>
</evidence>
<dbReference type="Gene3D" id="3.40.109.10">
    <property type="entry name" value="NADH Oxidase"/>
    <property type="match status" value="1"/>
</dbReference>
<keyword evidence="5" id="KW-1185">Reference proteome</keyword>
<sequence length="457" mass="49577">MRTLIRLRAGVVVRTCPDGTTRLVSRTGAESLGALTPAQAAVLAALESDRDERDLLAANEASQVYALLMRLRRGNWLAATLVCAGTVRLTVHPTGGRHAANLTALLAIAEPQDSAVLSRFAVLRREDDHLVLESPRSGFTVHLDDPSLLDMDDPVVRHVLCACGLAVLADADEASAWSPHELWFHARTRQGRHEYPWGATRRFSPPPGRWPTGPGLPLLKPDVVCDVPLTEAMETRRSIRVHDAIPLTAAQLGEFLFRTARTRCTWSLDGVQLLDRPYPSAGALHELEIYPVVRDVTGVPQGLYHYDSHDHRLVPVEADESLVARLAGNAAAAARMTGQPQVLFVITARFGRVMWKYESMGYALTLKNVGVLMSAMYLVATAMRLAPCAVGGGDADLFAAAAGLDYETESSVGEFVLGSAPSPVRCPESSPVTFTPGRTPRGSLAAEWTRQGHWTPH</sequence>
<feature type="domain" description="Nitroreductase" evidence="2">
    <location>
        <begin position="234"/>
        <end position="416"/>
    </location>
</feature>
<dbReference type="PANTHER" id="PTHR43745">
    <property type="entry name" value="NITROREDUCTASE MJ1384-RELATED"/>
    <property type="match status" value="1"/>
</dbReference>
<feature type="domain" description="Cyanobactin oxidase ThcOx second" evidence="3">
    <location>
        <begin position="116"/>
        <end position="149"/>
    </location>
</feature>
<dbReference type="Pfam" id="PF22767">
    <property type="entry name" value="ThcOx"/>
    <property type="match status" value="1"/>
</dbReference>
<evidence type="ECO:0000313" key="5">
    <source>
        <dbReference type="Proteomes" id="UP001515943"/>
    </source>
</evidence>
<dbReference type="Pfam" id="PF00881">
    <property type="entry name" value="Nitroreductase"/>
    <property type="match status" value="1"/>
</dbReference>
<dbReference type="SUPFAM" id="SSF55469">
    <property type="entry name" value="FMN-dependent nitroreductase-like"/>
    <property type="match status" value="1"/>
</dbReference>
<evidence type="ECO:0000313" key="4">
    <source>
        <dbReference type="EMBL" id="NKE61453.1"/>
    </source>
</evidence>
<protein>
    <submittedName>
        <fullName evidence="4">SagB/ThcOx family dehydrogenase</fullName>
    </submittedName>
</protein>